<evidence type="ECO:0000256" key="6">
    <source>
        <dbReference type="RuleBase" id="RU003345"/>
    </source>
</evidence>
<feature type="active site" evidence="5">
    <location>
        <position position="244"/>
    </location>
</feature>
<organism evidence="8 9">
    <name type="scientific">Syntrophotalea acetylenivorans</name>
    <dbReference type="NCBI Taxonomy" id="1842532"/>
    <lineage>
        <taxon>Bacteria</taxon>
        <taxon>Pseudomonadati</taxon>
        <taxon>Thermodesulfobacteriota</taxon>
        <taxon>Desulfuromonadia</taxon>
        <taxon>Desulfuromonadales</taxon>
        <taxon>Syntrophotaleaceae</taxon>
        <taxon>Syntrophotalea</taxon>
    </lineage>
</organism>
<dbReference type="KEGG" id="pef:A7E78_02320"/>
<dbReference type="PROSITE" id="PS00687">
    <property type="entry name" value="ALDEHYDE_DEHYDR_GLU"/>
    <property type="match status" value="1"/>
</dbReference>
<dbReference type="Gene3D" id="3.40.309.10">
    <property type="entry name" value="Aldehyde Dehydrogenase, Chain A, domain 2"/>
    <property type="match status" value="1"/>
</dbReference>
<feature type="domain" description="Aldehyde dehydrogenase" evidence="7">
    <location>
        <begin position="13"/>
        <end position="469"/>
    </location>
</feature>
<dbReference type="InterPro" id="IPR016160">
    <property type="entry name" value="Ald_DH_CS_CYS"/>
</dbReference>
<dbReference type="InterPro" id="IPR016161">
    <property type="entry name" value="Ald_DH/histidinol_DH"/>
</dbReference>
<evidence type="ECO:0000256" key="3">
    <source>
        <dbReference type="ARBA" id="ARBA00024226"/>
    </source>
</evidence>
<dbReference type="EMBL" id="CP015519">
    <property type="protein sequence ID" value="APG26790.1"/>
    <property type="molecule type" value="Genomic_DNA"/>
</dbReference>
<sequence length="476" mass="50554">MIIRDKLYIDGQWVAAQGQEKHPVVNPATEEIIAMVPASGEQDVDDAVRAARAAFTEWGNTSVAQRAAWLKKLAEGLQARSEELAATITAELGMPLKFSQRIQSALPIANMEFYAGLSEDFAEERIGNSLVVREPVGVVACITPWNYPLHQIVAKVAPALLAGCTVVLKPSEETPLNAFLLAEVVAEAGLPAGVFNLISGSGKSAGESLAGHAGVDMISFTGSTRAGKRVSELAAATVKRVALELGGKSAALLLDDADLAAVIKATLNSCFINSGQTCNAMTRLIVPEDLYDQVTALAVAGAATFTVGDPAEGKAKLGPLVSARQQQRVREYIAKGVEEGAMLLCGGVELPCGLDKGFYVQPTIFGRVTPEMTIAREEIFGPVLSILCYRNEDEAVDMANDNDYGLAAAVWSGDDQKALTMARRLRAGQVEVNGGPYNLLAPFGGYKQSGNGRELGRYGLEEFLEVKSIQLPKSKD</sequence>
<dbReference type="FunFam" id="3.40.309.10:FF:000012">
    <property type="entry name" value="Betaine aldehyde dehydrogenase"/>
    <property type="match status" value="1"/>
</dbReference>
<dbReference type="InterPro" id="IPR016163">
    <property type="entry name" value="Ald_DH_C"/>
</dbReference>
<keyword evidence="2 6" id="KW-0560">Oxidoreductase</keyword>
<keyword evidence="9" id="KW-1185">Reference proteome</keyword>
<comment type="similarity">
    <text evidence="1 6">Belongs to the aldehyde dehydrogenase family.</text>
</comment>
<reference evidence="8 9" key="1">
    <citation type="journal article" date="2017" name="Genome Announc.">
        <title>Complete Genome Sequences of Two Acetylene-Fermenting Pelobacter acetylenicus Strains.</title>
        <authorList>
            <person name="Sutton J.M."/>
            <person name="Baesman S.M."/>
            <person name="Fierst J.L."/>
            <person name="Poret-Peterson A.T."/>
            <person name="Oremland R.S."/>
            <person name="Dunlap D.S."/>
            <person name="Akob D.M."/>
        </authorList>
    </citation>
    <scope>NUCLEOTIDE SEQUENCE [LARGE SCALE GENOMIC DNA]</scope>
    <source>
        <strain evidence="8 9">SFB93</strain>
    </source>
</reference>
<dbReference type="Proteomes" id="UP000182517">
    <property type="component" value="Chromosome"/>
</dbReference>
<name>A0A1L3GLL4_9BACT</name>
<dbReference type="PROSITE" id="PS00070">
    <property type="entry name" value="ALDEHYDE_DEHYDR_CYS"/>
    <property type="match status" value="1"/>
</dbReference>
<gene>
    <name evidence="8" type="ORF">A7E78_02320</name>
</gene>
<dbReference type="STRING" id="1842532.A7E78_02320"/>
<dbReference type="EC" id="1.2.1.3" evidence="3"/>
<dbReference type="CDD" id="cd07138">
    <property type="entry name" value="ALDH_CddD_SSP0762"/>
    <property type="match status" value="1"/>
</dbReference>
<dbReference type="FunFam" id="3.40.605.10:FF:000026">
    <property type="entry name" value="Aldehyde dehydrogenase, putative"/>
    <property type="match status" value="1"/>
</dbReference>
<accession>A0A1L3GLL4</accession>
<evidence type="ECO:0000256" key="2">
    <source>
        <dbReference type="ARBA" id="ARBA00023002"/>
    </source>
</evidence>
<proteinExistence type="inferred from homology"/>
<evidence type="ECO:0000256" key="1">
    <source>
        <dbReference type="ARBA" id="ARBA00009986"/>
    </source>
</evidence>
<dbReference type="PANTHER" id="PTHR42804:SF1">
    <property type="entry name" value="ALDEHYDE DEHYDROGENASE-RELATED"/>
    <property type="match status" value="1"/>
</dbReference>
<evidence type="ECO:0000256" key="5">
    <source>
        <dbReference type="PROSITE-ProRule" id="PRU10007"/>
    </source>
</evidence>
<evidence type="ECO:0000259" key="7">
    <source>
        <dbReference type="Pfam" id="PF00171"/>
    </source>
</evidence>
<dbReference type="GO" id="GO:0004029">
    <property type="term" value="F:aldehyde dehydrogenase (NAD+) activity"/>
    <property type="evidence" value="ECO:0007669"/>
    <property type="project" value="UniProtKB-EC"/>
</dbReference>
<dbReference type="RefSeq" id="WP_072282750.1">
    <property type="nucleotide sequence ID" value="NZ_CP015519.1"/>
</dbReference>
<evidence type="ECO:0000256" key="4">
    <source>
        <dbReference type="ARBA" id="ARBA00049194"/>
    </source>
</evidence>
<dbReference type="FunFam" id="3.40.605.10:FF:000007">
    <property type="entry name" value="NAD/NADP-dependent betaine aldehyde dehydrogenase"/>
    <property type="match status" value="1"/>
</dbReference>
<evidence type="ECO:0000313" key="9">
    <source>
        <dbReference type="Proteomes" id="UP000182517"/>
    </source>
</evidence>
<protein>
    <recommendedName>
        <fullName evidence="3">aldehyde dehydrogenase (NAD(+))</fullName>
        <ecNumber evidence="3">1.2.1.3</ecNumber>
    </recommendedName>
</protein>
<dbReference type="OrthoDB" id="9762913at2"/>
<dbReference type="InterPro" id="IPR029510">
    <property type="entry name" value="Ald_DH_CS_GLU"/>
</dbReference>
<dbReference type="InterPro" id="IPR016162">
    <property type="entry name" value="Ald_DH_N"/>
</dbReference>
<dbReference type="Pfam" id="PF00171">
    <property type="entry name" value="Aldedh"/>
    <property type="match status" value="1"/>
</dbReference>
<dbReference type="SUPFAM" id="SSF53720">
    <property type="entry name" value="ALDH-like"/>
    <property type="match status" value="1"/>
</dbReference>
<comment type="catalytic activity">
    <reaction evidence="4">
        <text>an aldehyde + NAD(+) + H2O = a carboxylate + NADH + 2 H(+)</text>
        <dbReference type="Rhea" id="RHEA:16185"/>
        <dbReference type="ChEBI" id="CHEBI:15377"/>
        <dbReference type="ChEBI" id="CHEBI:15378"/>
        <dbReference type="ChEBI" id="CHEBI:17478"/>
        <dbReference type="ChEBI" id="CHEBI:29067"/>
        <dbReference type="ChEBI" id="CHEBI:57540"/>
        <dbReference type="ChEBI" id="CHEBI:57945"/>
        <dbReference type="EC" id="1.2.1.3"/>
    </reaction>
</comment>
<dbReference type="PANTHER" id="PTHR42804">
    <property type="entry name" value="ALDEHYDE DEHYDROGENASE"/>
    <property type="match status" value="1"/>
</dbReference>
<dbReference type="Gene3D" id="3.40.605.10">
    <property type="entry name" value="Aldehyde Dehydrogenase, Chain A, domain 1"/>
    <property type="match status" value="1"/>
</dbReference>
<dbReference type="InterPro" id="IPR015590">
    <property type="entry name" value="Aldehyde_DH_dom"/>
</dbReference>
<dbReference type="AlphaFoldDB" id="A0A1L3GLL4"/>
<evidence type="ECO:0000313" key="8">
    <source>
        <dbReference type="EMBL" id="APG26790.1"/>
    </source>
</evidence>